<evidence type="ECO:0000313" key="1">
    <source>
        <dbReference type="EMBL" id="QDT44873.1"/>
    </source>
</evidence>
<keyword evidence="2" id="KW-1185">Reference proteome</keyword>
<dbReference type="KEGG" id="gaz:Pan241w_49890"/>
<dbReference type="AlphaFoldDB" id="A0A517RLX2"/>
<dbReference type="OrthoDB" id="214626at2"/>
<dbReference type="RefSeq" id="WP_145220663.1">
    <property type="nucleotide sequence ID" value="NZ_CP036269.1"/>
</dbReference>
<proteinExistence type="predicted"/>
<organism evidence="1 2">
    <name type="scientific">Gimesia alba</name>
    <dbReference type="NCBI Taxonomy" id="2527973"/>
    <lineage>
        <taxon>Bacteria</taxon>
        <taxon>Pseudomonadati</taxon>
        <taxon>Planctomycetota</taxon>
        <taxon>Planctomycetia</taxon>
        <taxon>Planctomycetales</taxon>
        <taxon>Planctomycetaceae</taxon>
        <taxon>Gimesia</taxon>
    </lineage>
</organism>
<accession>A0A517RLX2</accession>
<protein>
    <submittedName>
        <fullName evidence="1">Uncharacterized protein</fullName>
    </submittedName>
</protein>
<evidence type="ECO:0000313" key="2">
    <source>
        <dbReference type="Proteomes" id="UP000317171"/>
    </source>
</evidence>
<sequence>MRRIIAALIFMMIGAGGMYAAFEFHVVQSKEGWLFIPKSQAGLHDTYADIRNWKATTWKSHPKLAQSLVDNGKGNLIIQSASKGFFDGLFQSAPKKRSAENKQTPTRRY</sequence>
<gene>
    <name evidence="1" type="ORF">Pan241w_49890</name>
</gene>
<dbReference type="EMBL" id="CP036269">
    <property type="protein sequence ID" value="QDT44873.1"/>
    <property type="molecule type" value="Genomic_DNA"/>
</dbReference>
<reference evidence="1 2" key="1">
    <citation type="submission" date="2019-02" db="EMBL/GenBank/DDBJ databases">
        <title>Deep-cultivation of Planctomycetes and their phenomic and genomic characterization uncovers novel biology.</title>
        <authorList>
            <person name="Wiegand S."/>
            <person name="Jogler M."/>
            <person name="Boedeker C."/>
            <person name="Pinto D."/>
            <person name="Vollmers J."/>
            <person name="Rivas-Marin E."/>
            <person name="Kohn T."/>
            <person name="Peeters S.H."/>
            <person name="Heuer A."/>
            <person name="Rast P."/>
            <person name="Oberbeckmann S."/>
            <person name="Bunk B."/>
            <person name="Jeske O."/>
            <person name="Meyerdierks A."/>
            <person name="Storesund J.E."/>
            <person name="Kallscheuer N."/>
            <person name="Luecker S."/>
            <person name="Lage O.M."/>
            <person name="Pohl T."/>
            <person name="Merkel B.J."/>
            <person name="Hornburger P."/>
            <person name="Mueller R.-W."/>
            <person name="Bruemmer F."/>
            <person name="Labrenz M."/>
            <person name="Spormann A.M."/>
            <person name="Op den Camp H."/>
            <person name="Overmann J."/>
            <person name="Amann R."/>
            <person name="Jetten M.S.M."/>
            <person name="Mascher T."/>
            <person name="Medema M.H."/>
            <person name="Devos D.P."/>
            <person name="Kaster A.-K."/>
            <person name="Ovreas L."/>
            <person name="Rohde M."/>
            <person name="Galperin M.Y."/>
            <person name="Jogler C."/>
        </authorList>
    </citation>
    <scope>NUCLEOTIDE SEQUENCE [LARGE SCALE GENOMIC DNA]</scope>
    <source>
        <strain evidence="1 2">Pan241w</strain>
    </source>
</reference>
<dbReference type="Proteomes" id="UP000317171">
    <property type="component" value="Chromosome"/>
</dbReference>
<name>A0A517RLX2_9PLAN</name>